<reference evidence="2 3" key="1">
    <citation type="journal article" date="2021" name="Elife">
        <title>Chloroplast acquisition without the gene transfer in kleptoplastic sea slugs, Plakobranchus ocellatus.</title>
        <authorList>
            <person name="Maeda T."/>
            <person name="Takahashi S."/>
            <person name="Yoshida T."/>
            <person name="Shimamura S."/>
            <person name="Takaki Y."/>
            <person name="Nagai Y."/>
            <person name="Toyoda A."/>
            <person name="Suzuki Y."/>
            <person name="Arimoto A."/>
            <person name="Ishii H."/>
            <person name="Satoh N."/>
            <person name="Nishiyama T."/>
            <person name="Hasebe M."/>
            <person name="Maruyama T."/>
            <person name="Minagawa J."/>
            <person name="Obokata J."/>
            <person name="Shigenobu S."/>
        </authorList>
    </citation>
    <scope>NUCLEOTIDE SEQUENCE [LARGE SCALE GENOMIC DNA]</scope>
</reference>
<gene>
    <name evidence="2" type="ORF">PoB_003050300</name>
</gene>
<keyword evidence="3" id="KW-1185">Reference proteome</keyword>
<sequence>MQVQPQQYGFAPPHQTGYSYGQVVSSQPVGGSTVVVQQQPMAQHKRSWHTGLFDICSDVTICLCGTFLGLCLLCQTSMDMDESICVPLCVPAPLTTLRTKWRAQNNIGVRSTSSLSNTQTGKLKADS</sequence>
<accession>A0AAV4A9U4</accession>
<organism evidence="2 3">
    <name type="scientific">Plakobranchus ocellatus</name>
    <dbReference type="NCBI Taxonomy" id="259542"/>
    <lineage>
        <taxon>Eukaryota</taxon>
        <taxon>Metazoa</taxon>
        <taxon>Spiralia</taxon>
        <taxon>Lophotrochozoa</taxon>
        <taxon>Mollusca</taxon>
        <taxon>Gastropoda</taxon>
        <taxon>Heterobranchia</taxon>
        <taxon>Euthyneura</taxon>
        <taxon>Panpulmonata</taxon>
        <taxon>Sacoglossa</taxon>
        <taxon>Placobranchoidea</taxon>
        <taxon>Plakobranchidae</taxon>
        <taxon>Plakobranchus</taxon>
    </lineage>
</organism>
<comment type="caution">
    <text evidence="2">The sequence shown here is derived from an EMBL/GenBank/DDBJ whole genome shotgun (WGS) entry which is preliminary data.</text>
</comment>
<dbReference type="NCBIfam" id="TIGR01571">
    <property type="entry name" value="A_thal_Cys_rich"/>
    <property type="match status" value="1"/>
</dbReference>
<comment type="similarity">
    <text evidence="1">Belongs to the cornifelin family.</text>
</comment>
<protein>
    <submittedName>
        <fullName evidence="2">Cornifelin</fullName>
    </submittedName>
</protein>
<evidence type="ECO:0000256" key="1">
    <source>
        <dbReference type="ARBA" id="ARBA00009024"/>
    </source>
</evidence>
<proteinExistence type="inferred from homology"/>
<dbReference type="Proteomes" id="UP000735302">
    <property type="component" value="Unassembled WGS sequence"/>
</dbReference>
<dbReference type="AlphaFoldDB" id="A0AAV4A9U4"/>
<dbReference type="EMBL" id="BLXT01003734">
    <property type="protein sequence ID" value="GFO03998.1"/>
    <property type="molecule type" value="Genomic_DNA"/>
</dbReference>
<dbReference type="InterPro" id="IPR006461">
    <property type="entry name" value="PLAC_motif_containing"/>
</dbReference>
<evidence type="ECO:0000313" key="2">
    <source>
        <dbReference type="EMBL" id="GFO03998.1"/>
    </source>
</evidence>
<name>A0AAV4A9U4_9GAST</name>
<evidence type="ECO:0000313" key="3">
    <source>
        <dbReference type="Proteomes" id="UP000735302"/>
    </source>
</evidence>